<comment type="caution">
    <text evidence="2">The sequence shown here is derived from an EMBL/GenBank/DDBJ whole genome shotgun (WGS) entry which is preliminary data.</text>
</comment>
<gene>
    <name evidence="2" type="ORF">NDU88_001323</name>
</gene>
<sequence>MIRKTQKCRARSFRSGTLEEPTSETSREMGGEQEGAVAGDVRSSWKEGSSEEPTPLQSRLLDKDRWPRGAHA</sequence>
<name>A0AAV7P3L4_PLEWA</name>
<protein>
    <submittedName>
        <fullName evidence="2">Uncharacterized protein</fullName>
    </submittedName>
</protein>
<accession>A0AAV7P3L4</accession>
<feature type="compositionally biased region" description="Basic and acidic residues" evidence="1">
    <location>
        <begin position="60"/>
        <end position="72"/>
    </location>
</feature>
<organism evidence="2 3">
    <name type="scientific">Pleurodeles waltl</name>
    <name type="common">Iberian ribbed newt</name>
    <dbReference type="NCBI Taxonomy" id="8319"/>
    <lineage>
        <taxon>Eukaryota</taxon>
        <taxon>Metazoa</taxon>
        <taxon>Chordata</taxon>
        <taxon>Craniata</taxon>
        <taxon>Vertebrata</taxon>
        <taxon>Euteleostomi</taxon>
        <taxon>Amphibia</taxon>
        <taxon>Batrachia</taxon>
        <taxon>Caudata</taxon>
        <taxon>Salamandroidea</taxon>
        <taxon>Salamandridae</taxon>
        <taxon>Pleurodelinae</taxon>
        <taxon>Pleurodeles</taxon>
    </lineage>
</organism>
<proteinExistence type="predicted"/>
<dbReference type="Proteomes" id="UP001066276">
    <property type="component" value="Chromosome 7"/>
</dbReference>
<feature type="compositionally biased region" description="Basic residues" evidence="1">
    <location>
        <begin position="1"/>
        <end position="12"/>
    </location>
</feature>
<dbReference type="EMBL" id="JANPWB010000011">
    <property type="protein sequence ID" value="KAJ1122850.1"/>
    <property type="molecule type" value="Genomic_DNA"/>
</dbReference>
<evidence type="ECO:0000313" key="2">
    <source>
        <dbReference type="EMBL" id="KAJ1122850.1"/>
    </source>
</evidence>
<keyword evidence="3" id="KW-1185">Reference proteome</keyword>
<evidence type="ECO:0000313" key="3">
    <source>
        <dbReference type="Proteomes" id="UP001066276"/>
    </source>
</evidence>
<dbReference type="AlphaFoldDB" id="A0AAV7P3L4"/>
<reference evidence="2" key="1">
    <citation type="journal article" date="2022" name="bioRxiv">
        <title>Sequencing and chromosome-scale assembly of the giantPleurodeles waltlgenome.</title>
        <authorList>
            <person name="Brown T."/>
            <person name="Elewa A."/>
            <person name="Iarovenko S."/>
            <person name="Subramanian E."/>
            <person name="Araus A.J."/>
            <person name="Petzold A."/>
            <person name="Susuki M."/>
            <person name="Suzuki K.-i.T."/>
            <person name="Hayashi T."/>
            <person name="Toyoda A."/>
            <person name="Oliveira C."/>
            <person name="Osipova E."/>
            <person name="Leigh N.D."/>
            <person name="Simon A."/>
            <person name="Yun M.H."/>
        </authorList>
    </citation>
    <scope>NUCLEOTIDE SEQUENCE</scope>
    <source>
        <strain evidence="2">20211129_DDA</strain>
        <tissue evidence="2">Liver</tissue>
    </source>
</reference>
<feature type="region of interest" description="Disordered" evidence="1">
    <location>
        <begin position="1"/>
        <end position="72"/>
    </location>
</feature>
<evidence type="ECO:0000256" key="1">
    <source>
        <dbReference type="SAM" id="MobiDB-lite"/>
    </source>
</evidence>